<dbReference type="Proteomes" id="UP001234989">
    <property type="component" value="Chromosome 4"/>
</dbReference>
<keyword evidence="2" id="KW-1185">Reference proteome</keyword>
<proteinExistence type="predicted"/>
<dbReference type="EMBL" id="CP133615">
    <property type="protein sequence ID" value="WMV25415.1"/>
    <property type="molecule type" value="Genomic_DNA"/>
</dbReference>
<organism evidence="1 2">
    <name type="scientific">Solanum verrucosum</name>
    <dbReference type="NCBI Taxonomy" id="315347"/>
    <lineage>
        <taxon>Eukaryota</taxon>
        <taxon>Viridiplantae</taxon>
        <taxon>Streptophyta</taxon>
        <taxon>Embryophyta</taxon>
        <taxon>Tracheophyta</taxon>
        <taxon>Spermatophyta</taxon>
        <taxon>Magnoliopsida</taxon>
        <taxon>eudicotyledons</taxon>
        <taxon>Gunneridae</taxon>
        <taxon>Pentapetalae</taxon>
        <taxon>asterids</taxon>
        <taxon>lamiids</taxon>
        <taxon>Solanales</taxon>
        <taxon>Solanaceae</taxon>
        <taxon>Solanoideae</taxon>
        <taxon>Solaneae</taxon>
        <taxon>Solanum</taxon>
    </lineage>
</organism>
<accession>A0AAF0QMZ8</accession>
<reference evidence="1" key="1">
    <citation type="submission" date="2023-08" db="EMBL/GenBank/DDBJ databases">
        <title>A de novo genome assembly of Solanum verrucosum Schlechtendal, a Mexican diploid species geographically isolated from the other diploid A-genome species in potato relatives.</title>
        <authorList>
            <person name="Hosaka K."/>
        </authorList>
    </citation>
    <scope>NUCLEOTIDE SEQUENCE</scope>
    <source>
        <tissue evidence="1">Young leaves</tissue>
    </source>
</reference>
<gene>
    <name evidence="1" type="ORF">MTR67_018800</name>
</gene>
<sequence length="23" mass="2896">MWCLNCHCDIFLRWQKCVLLWSP</sequence>
<evidence type="ECO:0000313" key="2">
    <source>
        <dbReference type="Proteomes" id="UP001234989"/>
    </source>
</evidence>
<evidence type="ECO:0000313" key="1">
    <source>
        <dbReference type="EMBL" id="WMV25415.1"/>
    </source>
</evidence>
<protein>
    <submittedName>
        <fullName evidence="1">Uncharacterized protein</fullName>
    </submittedName>
</protein>
<name>A0AAF0QMZ8_SOLVR</name>
<dbReference type="AlphaFoldDB" id="A0AAF0QMZ8"/>